<accession>A0A6A5Y2F2</accession>
<dbReference type="GeneID" id="54284590"/>
<sequence>MSDLIAFEDRFHSPFLPLSVTSPIPSFAHARRIGFASKLVQDVGLQLDPHTCRTKLGLSKGRYAN</sequence>
<dbReference type="Proteomes" id="UP000799778">
    <property type="component" value="Unassembled WGS sequence"/>
</dbReference>
<evidence type="ECO:0000313" key="2">
    <source>
        <dbReference type="Proteomes" id="UP000799778"/>
    </source>
</evidence>
<dbReference type="AlphaFoldDB" id="A0A6A5Y2F2"/>
<reference evidence="1" key="1">
    <citation type="journal article" date="2020" name="Stud. Mycol.">
        <title>101 Dothideomycetes genomes: a test case for predicting lifestyles and emergence of pathogens.</title>
        <authorList>
            <person name="Haridas S."/>
            <person name="Albert R."/>
            <person name="Binder M."/>
            <person name="Bloem J."/>
            <person name="Labutti K."/>
            <person name="Salamov A."/>
            <person name="Andreopoulos B."/>
            <person name="Baker S."/>
            <person name="Barry K."/>
            <person name="Bills G."/>
            <person name="Bluhm B."/>
            <person name="Cannon C."/>
            <person name="Castanera R."/>
            <person name="Culley D."/>
            <person name="Daum C."/>
            <person name="Ezra D."/>
            <person name="Gonzalez J."/>
            <person name="Henrissat B."/>
            <person name="Kuo A."/>
            <person name="Liang C."/>
            <person name="Lipzen A."/>
            <person name="Lutzoni F."/>
            <person name="Magnuson J."/>
            <person name="Mondo S."/>
            <person name="Nolan M."/>
            <person name="Ohm R."/>
            <person name="Pangilinan J."/>
            <person name="Park H.-J."/>
            <person name="Ramirez L."/>
            <person name="Alfaro M."/>
            <person name="Sun H."/>
            <person name="Tritt A."/>
            <person name="Yoshinaga Y."/>
            <person name="Zwiers L.-H."/>
            <person name="Turgeon B."/>
            <person name="Goodwin S."/>
            <person name="Spatafora J."/>
            <person name="Crous P."/>
            <person name="Grigoriev I."/>
        </authorList>
    </citation>
    <scope>NUCLEOTIDE SEQUENCE</scope>
    <source>
        <strain evidence="1">CBS 175.79</strain>
    </source>
</reference>
<keyword evidence="2" id="KW-1185">Reference proteome</keyword>
<organism evidence="1 2">
    <name type="scientific">Aaosphaeria arxii CBS 175.79</name>
    <dbReference type="NCBI Taxonomy" id="1450172"/>
    <lineage>
        <taxon>Eukaryota</taxon>
        <taxon>Fungi</taxon>
        <taxon>Dikarya</taxon>
        <taxon>Ascomycota</taxon>
        <taxon>Pezizomycotina</taxon>
        <taxon>Dothideomycetes</taxon>
        <taxon>Pleosporomycetidae</taxon>
        <taxon>Pleosporales</taxon>
        <taxon>Pleosporales incertae sedis</taxon>
        <taxon>Aaosphaeria</taxon>
    </lineage>
</organism>
<protein>
    <submittedName>
        <fullName evidence="1">Uncharacterized protein</fullName>
    </submittedName>
</protein>
<dbReference type="EMBL" id="ML978067">
    <property type="protein sequence ID" value="KAF2019712.1"/>
    <property type="molecule type" value="Genomic_DNA"/>
</dbReference>
<proteinExistence type="predicted"/>
<evidence type="ECO:0000313" key="1">
    <source>
        <dbReference type="EMBL" id="KAF2019712.1"/>
    </source>
</evidence>
<name>A0A6A5Y2F2_9PLEO</name>
<gene>
    <name evidence="1" type="ORF">BU24DRAFT_419341</name>
</gene>
<dbReference type="RefSeq" id="XP_033388051.1">
    <property type="nucleotide sequence ID" value="XM_033527193.1"/>
</dbReference>